<dbReference type="AlphaFoldDB" id="L0EFX1"/>
<keyword evidence="3" id="KW-1185">Reference proteome</keyword>
<dbReference type="KEGG" id="tco:Theco_3117"/>
<organism evidence="2 3">
    <name type="scientific">Thermobacillus composti (strain DSM 18247 / JCM 13945 / KWC4)</name>
    <dbReference type="NCBI Taxonomy" id="717605"/>
    <lineage>
        <taxon>Bacteria</taxon>
        <taxon>Bacillati</taxon>
        <taxon>Bacillota</taxon>
        <taxon>Bacilli</taxon>
        <taxon>Bacillales</taxon>
        <taxon>Paenibacillaceae</taxon>
        <taxon>Thermobacillus</taxon>
    </lineage>
</organism>
<feature type="region of interest" description="Disordered" evidence="1">
    <location>
        <begin position="682"/>
        <end position="712"/>
    </location>
</feature>
<dbReference type="eggNOG" id="COG1337">
    <property type="taxonomic scope" value="Bacteria"/>
</dbReference>
<protein>
    <submittedName>
        <fullName evidence="2">CRISPR-associated protein</fullName>
    </submittedName>
</protein>
<sequence length="712" mass="82938">MRNDRSGTGTGLAHAPYNFVPFSEKRKVRYEKFEDLPKHDEACTKENGLLSGELTFRIVAQTPILVAQGNADETNRNREFNRDAYSRFEIPGSTLRGLIRSAVGIIGHSDLREGVDNQEQTLMYRGLSDAVTRGLRNRKKEYDRIINKETVKAGYIRMTGKDSYEIIPAEKINEKTFTFVREQQLYKEGVLPAPDVRSMYTKDLLEIEKIGRPKPPKKLVGPTRSRRTEYIEDKRAFLIRYKERLDAYHARLSLYSVQPRVQELEQLVQEYNDIYGMYYSYLRACQSRHYAPYITRKTVYITGNGEYSFQPGRGTRYECALMSSGFMQKKQSHYLIHPADTRAKPIPLRLEEVHWYRYDLIVKGNRLKFKEFYKLPERKGELKPCFYVAGGDFTFFGFTPSLRVFYRNNIKAGLPDYSEGGFDYVQAMFGFAGSKERSYAGRLSFRSAVIEGEPGAIRQEVVIPGQPSLTAVAMYIKQDNHGDLKTLNDKYEWRGIKQYWLKRDFEQPEKNLKSAQKDNSDVKSILHLLPKGTVFNASIRFERLHKDELGLLLAALTWPKHQTIGMGKPYGAGCVTFEDIRLYLDNVMYRLDQFFQDKPKEIPREQFDEFIDSFCDQMKSVCEDVKQSEPVRVYLAMREKVYDHIDKRYMPLSDRDGYPAYQSLLPLPTVGQLLWNEPTTVREDADRQQQNHWPIKKQQSGWKENPNKPYKQ</sequence>
<evidence type="ECO:0000313" key="2">
    <source>
        <dbReference type="EMBL" id="AGA59173.1"/>
    </source>
</evidence>
<gene>
    <name evidence="2" type="ordered locus">Theco_3117</name>
</gene>
<dbReference type="CDD" id="cd09726">
    <property type="entry name" value="RAMP_I_III"/>
    <property type="match status" value="1"/>
</dbReference>
<proteinExistence type="predicted"/>
<reference evidence="3" key="1">
    <citation type="submission" date="2012-01" db="EMBL/GenBank/DDBJ databases">
        <title>Complete sequence of chromosome of Thermobacillus composti KWC4.</title>
        <authorList>
            <person name="Lucas S."/>
            <person name="Han J."/>
            <person name="Lapidus A."/>
            <person name="Cheng J.-F."/>
            <person name="Goodwin L."/>
            <person name="Pitluck S."/>
            <person name="Peters L."/>
            <person name="Ovchinnikova G."/>
            <person name="Teshima H."/>
            <person name="Detter J.C."/>
            <person name="Han C."/>
            <person name="Tapia R."/>
            <person name="Land M."/>
            <person name="Hauser L."/>
            <person name="Kyrpides N."/>
            <person name="Ivanova N."/>
            <person name="Pagani I."/>
            <person name="Anderson I."/>
            <person name="Woyke T."/>
        </authorList>
    </citation>
    <scope>NUCLEOTIDE SEQUENCE [LARGE SCALE GENOMIC DNA]</scope>
    <source>
        <strain evidence="3">DSM 18247 / JCM 13945 / KWC4</strain>
    </source>
</reference>
<evidence type="ECO:0000256" key="1">
    <source>
        <dbReference type="SAM" id="MobiDB-lite"/>
    </source>
</evidence>
<feature type="compositionally biased region" description="Polar residues" evidence="1">
    <location>
        <begin position="690"/>
        <end position="702"/>
    </location>
</feature>
<accession>L0EFX1</accession>
<evidence type="ECO:0000313" key="3">
    <source>
        <dbReference type="Proteomes" id="UP000010795"/>
    </source>
</evidence>
<dbReference type="NCBIfam" id="TIGR03986">
    <property type="entry name" value="TIGR03986 family CRISPR-associated RAMP protein"/>
    <property type="match status" value="1"/>
</dbReference>
<dbReference type="InterPro" id="IPR023825">
    <property type="entry name" value="CRISPR-assoc_RAMP_BGP1436"/>
</dbReference>
<dbReference type="EMBL" id="CP003255">
    <property type="protein sequence ID" value="AGA59173.1"/>
    <property type="molecule type" value="Genomic_DNA"/>
</dbReference>
<dbReference type="STRING" id="717605.Theco_3117"/>
<name>L0EFX1_THECK</name>
<dbReference type="HOGENOM" id="CLU_023344_0_0_9"/>
<dbReference type="Proteomes" id="UP000010795">
    <property type="component" value="Chromosome"/>
</dbReference>